<feature type="transmembrane region" description="Helical" evidence="1">
    <location>
        <begin position="232"/>
        <end position="251"/>
    </location>
</feature>
<keyword evidence="4" id="KW-1185">Reference proteome</keyword>
<evidence type="ECO:0000313" key="4">
    <source>
        <dbReference type="Proteomes" id="UP000238375"/>
    </source>
</evidence>
<evidence type="ECO:0000259" key="2">
    <source>
        <dbReference type="Pfam" id="PF07786"/>
    </source>
</evidence>
<feature type="transmembrane region" description="Helical" evidence="1">
    <location>
        <begin position="196"/>
        <end position="220"/>
    </location>
</feature>
<evidence type="ECO:0000256" key="1">
    <source>
        <dbReference type="SAM" id="Phobius"/>
    </source>
</evidence>
<organism evidence="3 4">
    <name type="scientific">Spirosoma oryzae</name>
    <dbReference type="NCBI Taxonomy" id="1469603"/>
    <lineage>
        <taxon>Bacteria</taxon>
        <taxon>Pseudomonadati</taxon>
        <taxon>Bacteroidota</taxon>
        <taxon>Cytophagia</taxon>
        <taxon>Cytophagales</taxon>
        <taxon>Cytophagaceae</taxon>
        <taxon>Spirosoma</taxon>
    </lineage>
</organism>
<proteinExistence type="predicted"/>
<dbReference type="OrthoDB" id="508112at2"/>
<dbReference type="RefSeq" id="WP_106139902.1">
    <property type="nucleotide sequence ID" value="NZ_PVTE01000023.1"/>
</dbReference>
<gene>
    <name evidence="3" type="ORF">CLV58_12322</name>
</gene>
<name>A0A2T0SCA2_9BACT</name>
<dbReference type="EMBL" id="PVTE01000023">
    <property type="protein sequence ID" value="PRY31059.1"/>
    <property type="molecule type" value="Genomic_DNA"/>
</dbReference>
<sequence length="398" mass="44824">MKITTTFNERVLAERILAIDTVRGLVMVIMALDHVRDLLHLPAQTQDPTDLNTTTAPIFLTRWITHLCAPTFVFLSGTSAYLSLQKRRQQGGSTAQTRQFLLRRGLVLIGLELTLINFAFWTDIQFRTMLIQVIYAIGGGLVLLSLLARLPVRWVGTLGILIVFTHDLLLLVPPVASPVGQVIWALLFRLQLFPSPSFTLLVAYPLVPWLGIMLVGYASGMLFGRPLIDRRRWLCIGGLVSLALFVGLRFINQYGDVAHWSAQRTGLFTVLSFLNVSKYPPSLLYTLLMLGLMALLLAWTDGVDNGLTRVLRVYGTVPMVYYLIHWYLIKLIMIGLVYAQGYSLVIGTLSFGRPPGFGVSLPVVYLIWLGVVASLYPLCRWYGRYKIAHPEQVWLRYI</sequence>
<dbReference type="Proteomes" id="UP000238375">
    <property type="component" value="Unassembled WGS sequence"/>
</dbReference>
<dbReference type="PANTHER" id="PTHR40407">
    <property type="entry name" value="MEMBRANE PROTEIN-LIKE PROTEIN"/>
    <property type="match status" value="1"/>
</dbReference>
<feature type="transmembrane region" description="Helical" evidence="1">
    <location>
        <begin position="63"/>
        <end position="84"/>
    </location>
</feature>
<feature type="transmembrane region" description="Helical" evidence="1">
    <location>
        <begin position="128"/>
        <end position="147"/>
    </location>
</feature>
<dbReference type="PANTHER" id="PTHR40407:SF1">
    <property type="entry name" value="HEPARAN-ALPHA-GLUCOSAMINIDE N-ACETYLTRANSFERASE CATALYTIC DOMAIN-CONTAINING PROTEIN"/>
    <property type="match status" value="1"/>
</dbReference>
<keyword evidence="1" id="KW-0472">Membrane</keyword>
<keyword evidence="1" id="KW-1133">Transmembrane helix</keyword>
<evidence type="ECO:0000313" key="3">
    <source>
        <dbReference type="EMBL" id="PRY31059.1"/>
    </source>
</evidence>
<feature type="transmembrane region" description="Helical" evidence="1">
    <location>
        <begin position="105"/>
        <end position="122"/>
    </location>
</feature>
<feature type="transmembrane region" description="Helical" evidence="1">
    <location>
        <begin position="154"/>
        <end position="176"/>
    </location>
</feature>
<feature type="domain" description="Heparan-alpha-glucosaminide N-acetyltransferase catalytic" evidence="2">
    <location>
        <begin position="15"/>
        <end position="231"/>
    </location>
</feature>
<dbReference type="Pfam" id="PF07786">
    <property type="entry name" value="HGSNAT_cat"/>
    <property type="match status" value="1"/>
</dbReference>
<reference evidence="3 4" key="1">
    <citation type="submission" date="2018-03" db="EMBL/GenBank/DDBJ databases">
        <title>Genomic Encyclopedia of Archaeal and Bacterial Type Strains, Phase II (KMG-II): from individual species to whole genera.</title>
        <authorList>
            <person name="Goeker M."/>
        </authorList>
    </citation>
    <scope>NUCLEOTIDE SEQUENCE [LARGE SCALE GENOMIC DNA]</scope>
    <source>
        <strain evidence="3 4">DSM 28354</strain>
    </source>
</reference>
<feature type="transmembrane region" description="Helical" evidence="1">
    <location>
        <begin position="282"/>
        <end position="299"/>
    </location>
</feature>
<keyword evidence="1" id="KW-0812">Transmembrane</keyword>
<dbReference type="InterPro" id="IPR012429">
    <property type="entry name" value="HGSNAT_cat"/>
</dbReference>
<protein>
    <submittedName>
        <fullName evidence="3">Putative membrane protein</fullName>
    </submittedName>
</protein>
<dbReference type="AlphaFoldDB" id="A0A2T0SCA2"/>
<feature type="transmembrane region" description="Helical" evidence="1">
    <location>
        <begin position="359"/>
        <end position="379"/>
    </location>
</feature>
<feature type="transmembrane region" description="Helical" evidence="1">
    <location>
        <begin position="12"/>
        <end position="32"/>
    </location>
</feature>
<feature type="transmembrane region" description="Helical" evidence="1">
    <location>
        <begin position="320"/>
        <end position="339"/>
    </location>
</feature>
<accession>A0A2T0SCA2</accession>
<comment type="caution">
    <text evidence="3">The sequence shown here is derived from an EMBL/GenBank/DDBJ whole genome shotgun (WGS) entry which is preliminary data.</text>
</comment>